<comment type="similarity">
    <text evidence="2">Belongs to the fimbrial protein family.</text>
</comment>
<evidence type="ECO:0000259" key="6">
    <source>
        <dbReference type="Pfam" id="PF00419"/>
    </source>
</evidence>
<dbReference type="GO" id="GO:0043709">
    <property type="term" value="P:cell adhesion involved in single-species biofilm formation"/>
    <property type="evidence" value="ECO:0007669"/>
    <property type="project" value="TreeGrafter"/>
</dbReference>
<evidence type="ECO:0000256" key="3">
    <source>
        <dbReference type="ARBA" id="ARBA00022729"/>
    </source>
</evidence>
<organism evidence="7 8">
    <name type="scientific">Phytobacter ursingii</name>
    <dbReference type="NCBI Taxonomy" id="1972431"/>
    <lineage>
        <taxon>Bacteria</taxon>
        <taxon>Pseudomonadati</taxon>
        <taxon>Pseudomonadota</taxon>
        <taxon>Gammaproteobacteria</taxon>
        <taxon>Enterobacterales</taxon>
        <taxon>Enterobacteriaceae</taxon>
        <taxon>Phytobacter</taxon>
    </lineage>
</organism>
<proteinExistence type="inferred from homology"/>
<dbReference type="PANTHER" id="PTHR33420">
    <property type="entry name" value="FIMBRIAL SUBUNIT ELFA-RELATED"/>
    <property type="match status" value="1"/>
</dbReference>
<dbReference type="Gene3D" id="2.60.40.3310">
    <property type="match status" value="1"/>
</dbReference>
<evidence type="ECO:0000256" key="5">
    <source>
        <dbReference type="SAM" id="SignalP"/>
    </source>
</evidence>
<dbReference type="Gene3D" id="2.60.40.1090">
    <property type="entry name" value="Fimbrial-type adhesion domain"/>
    <property type="match status" value="1"/>
</dbReference>
<evidence type="ECO:0000256" key="2">
    <source>
        <dbReference type="ARBA" id="ARBA00006671"/>
    </source>
</evidence>
<gene>
    <name evidence="7" type="ORF">R0H02_00480</name>
</gene>
<protein>
    <submittedName>
        <fullName evidence="7">Fimbrial protein</fullName>
    </submittedName>
</protein>
<feature type="chain" id="PRO_5044274366" evidence="5">
    <location>
        <begin position="26"/>
        <end position="333"/>
    </location>
</feature>
<accession>A0AB35RHW7</accession>
<name>A0AB35RHW7_9ENTR</name>
<evidence type="ECO:0000256" key="1">
    <source>
        <dbReference type="ARBA" id="ARBA00004561"/>
    </source>
</evidence>
<keyword evidence="4" id="KW-0281">Fimbrium</keyword>
<comment type="caution">
    <text evidence="7">The sequence shown here is derived from an EMBL/GenBank/DDBJ whole genome shotgun (WGS) entry which is preliminary data.</text>
</comment>
<reference evidence="7 8" key="1">
    <citation type="submission" date="2023-10" db="EMBL/GenBank/DDBJ databases">
        <title>Phytobacter spp. The emergence of a new genus of hospital-origin enterobacteria encoding carbapenemases in Argentina.</title>
        <authorList>
            <person name="Vay C."/>
            <person name="Almuzara M."/>
            <person name="Traglia G.M."/>
            <person name="Campos J."/>
        </authorList>
    </citation>
    <scope>NUCLEOTIDE SEQUENCE [LARGE SCALE GENOMIC DNA]</scope>
    <source>
        <strain evidence="7 8">CVMA36</strain>
    </source>
</reference>
<dbReference type="RefSeq" id="WP_229220762.1">
    <property type="nucleotide sequence ID" value="NZ_JAWJAC010000001.1"/>
</dbReference>
<dbReference type="Pfam" id="PF00419">
    <property type="entry name" value="Fimbrial"/>
    <property type="match status" value="1"/>
</dbReference>
<evidence type="ECO:0000313" key="7">
    <source>
        <dbReference type="EMBL" id="MDV2860939.1"/>
    </source>
</evidence>
<dbReference type="AlphaFoldDB" id="A0AB35RHW7"/>
<dbReference type="InterPro" id="IPR008966">
    <property type="entry name" value="Adhesion_dom_sf"/>
</dbReference>
<dbReference type="InterPro" id="IPR036937">
    <property type="entry name" value="Adhesion_dom_fimbrial_sf"/>
</dbReference>
<dbReference type="InterPro" id="IPR050263">
    <property type="entry name" value="Bact_Fimbrial_Adh_Pro"/>
</dbReference>
<dbReference type="PANTHER" id="PTHR33420:SF3">
    <property type="entry name" value="FIMBRIAL SUBUNIT ELFA"/>
    <property type="match status" value="1"/>
</dbReference>
<sequence length="333" mass="35698">MNILKHFLNSSLFLGLMTLSFITNAGCWFTGGGSYNTSYTVNIASLSVSSNQQPNTTLGPVMTIPQGGQAYFACNSAPVNMMTKFSETLTESTYPGIYQTNVEGIGIKVWVGSSSNIVGNNLSTYVYWPASSSGSFVFDKTYIQFYVIGPVSQDDGPLRLNLTVEGWINNSVSTTGGMKTAEIKITSDIPLIIKSCETPDISVDLKKHSKSDFSSVGSTSTATPFNFEIKKCSKDMTAVKYSFKPAAGINLVNSGGSDQHITLRSGSTASGVGIQVLYDNDTLVPFNSAVKYIGYNSSLGGDYVIPMKARYIRTGEVSPGSANSAVEFTMSYE</sequence>
<keyword evidence="3 5" id="KW-0732">Signal</keyword>
<dbReference type="GO" id="GO:0009289">
    <property type="term" value="C:pilus"/>
    <property type="evidence" value="ECO:0007669"/>
    <property type="project" value="UniProtKB-SubCell"/>
</dbReference>
<evidence type="ECO:0000256" key="4">
    <source>
        <dbReference type="ARBA" id="ARBA00023263"/>
    </source>
</evidence>
<feature type="domain" description="Fimbrial-type adhesion" evidence="6">
    <location>
        <begin position="194"/>
        <end position="332"/>
    </location>
</feature>
<dbReference type="InterPro" id="IPR000259">
    <property type="entry name" value="Adhesion_dom_fimbrial"/>
</dbReference>
<keyword evidence="8" id="KW-1185">Reference proteome</keyword>
<comment type="subcellular location">
    <subcellularLocation>
        <location evidence="1">Fimbrium</location>
    </subcellularLocation>
</comment>
<dbReference type="SUPFAM" id="SSF49401">
    <property type="entry name" value="Bacterial adhesins"/>
    <property type="match status" value="1"/>
</dbReference>
<feature type="signal peptide" evidence="5">
    <location>
        <begin position="1"/>
        <end position="25"/>
    </location>
</feature>
<dbReference type="Proteomes" id="UP001286589">
    <property type="component" value="Unassembled WGS sequence"/>
</dbReference>
<dbReference type="EMBL" id="JAWJAC010000001">
    <property type="protein sequence ID" value="MDV2860939.1"/>
    <property type="molecule type" value="Genomic_DNA"/>
</dbReference>
<evidence type="ECO:0000313" key="8">
    <source>
        <dbReference type="Proteomes" id="UP001286589"/>
    </source>
</evidence>